<gene>
    <name evidence="5" type="primary">rpl2</name>
</gene>
<feature type="domain" description="Large ribosomal subunit protein uL2 C-terminal" evidence="4">
    <location>
        <begin position="92"/>
        <end position="218"/>
    </location>
</feature>
<dbReference type="SUPFAM" id="SSF50104">
    <property type="entry name" value="Translation proteins SH3-like domain"/>
    <property type="match status" value="1"/>
</dbReference>
<comment type="similarity">
    <text evidence="1">Belongs to the universal ribosomal protein uL2 family.</text>
</comment>
<dbReference type="Gene3D" id="2.40.50.140">
    <property type="entry name" value="Nucleic acid-binding proteins"/>
    <property type="match status" value="1"/>
</dbReference>
<dbReference type="SUPFAM" id="SSF50249">
    <property type="entry name" value="Nucleic acid-binding proteins"/>
    <property type="match status" value="1"/>
</dbReference>
<dbReference type="InterPro" id="IPR022669">
    <property type="entry name" value="Ribosomal_uL2_C"/>
</dbReference>
<name>A0A6H2U2B8_9EUKA</name>
<keyword evidence="5" id="KW-0496">Mitochondrion</keyword>
<dbReference type="InterPro" id="IPR008991">
    <property type="entry name" value="Translation_prot_SH3-like_sf"/>
</dbReference>
<sequence length="249" mass="28072">MNYSGGRNNSGKITVRGKGGRQKRLYRQLHKNIIGIFELKEFMYHAYVNCFVVKIKKVGVIDLSNRNVLSAKGVQIKDRSVYDRGELRLKEIKTGDRILVQSLRMGTWVSNIENVPFDGGVYCRSAGTYGVILGDRQNKVRIYMIRTKMVISVNKNSICTVGVMSNEGLENMKFSKAGDKRRIGIRPLVRGEAMNAVDHPHGGATRGGKELRTKWGKLAKFKSTSNQKKYSDGALKSYIFKDNLDVFIN</sequence>
<dbReference type="GO" id="GO:0003723">
    <property type="term" value="F:RNA binding"/>
    <property type="evidence" value="ECO:0007669"/>
    <property type="project" value="TreeGrafter"/>
</dbReference>
<dbReference type="RefSeq" id="YP_009734655.1">
    <property type="nucleotide sequence ID" value="NC_046408.1"/>
</dbReference>
<dbReference type="SMART" id="SM01382">
    <property type="entry name" value="Ribosomal_L2_C"/>
    <property type="match status" value="1"/>
</dbReference>
<evidence type="ECO:0000256" key="2">
    <source>
        <dbReference type="ARBA" id="ARBA00022980"/>
    </source>
</evidence>
<dbReference type="InterPro" id="IPR014726">
    <property type="entry name" value="Ribosomal_uL2_dom3"/>
</dbReference>
<dbReference type="PANTHER" id="PTHR13691">
    <property type="entry name" value="RIBOSOMAL PROTEIN L2"/>
    <property type="match status" value="1"/>
</dbReference>
<geneLocation type="mitochondrion" evidence="5"/>
<keyword evidence="3" id="KW-0687">Ribonucleoprotein</keyword>
<dbReference type="EMBL" id="MG832660">
    <property type="protein sequence ID" value="QID02705.1"/>
    <property type="molecule type" value="Genomic_DNA"/>
</dbReference>
<dbReference type="Gene3D" id="2.30.30.30">
    <property type="match status" value="1"/>
</dbReference>
<evidence type="ECO:0000256" key="1">
    <source>
        <dbReference type="ARBA" id="ARBA00005636"/>
    </source>
</evidence>
<dbReference type="InterPro" id="IPR014722">
    <property type="entry name" value="Rib_uL2_dom2"/>
</dbReference>
<reference evidence="5" key="1">
    <citation type="journal article" date="2020" name="Parasit. Vectors">
        <title>The complete mitochondrial genome of a parasite at the animal-fungal boundary.</title>
        <authorList>
            <person name="Sana S."/>
            <person name="Hardouin E.A."/>
            <person name="Paley R."/>
            <person name="Zhang T."/>
            <person name="Andreou D."/>
        </authorList>
    </citation>
    <scope>NUCLEOTIDE SEQUENCE</scope>
</reference>
<dbReference type="InterPro" id="IPR002171">
    <property type="entry name" value="Ribosomal_uL2"/>
</dbReference>
<dbReference type="Pfam" id="PF03947">
    <property type="entry name" value="Ribosomal_L2_C"/>
    <property type="match status" value="1"/>
</dbReference>
<protein>
    <submittedName>
        <fullName evidence="5">Ribosomal protein L2</fullName>
    </submittedName>
</protein>
<dbReference type="GeneID" id="44790206"/>
<dbReference type="Pfam" id="PF00181">
    <property type="entry name" value="Ribosomal_L2_N"/>
    <property type="match status" value="1"/>
</dbReference>
<dbReference type="GO" id="GO:0005762">
    <property type="term" value="C:mitochondrial large ribosomal subunit"/>
    <property type="evidence" value="ECO:0007669"/>
    <property type="project" value="TreeGrafter"/>
</dbReference>
<dbReference type="GO" id="GO:0003735">
    <property type="term" value="F:structural constituent of ribosome"/>
    <property type="evidence" value="ECO:0007669"/>
    <property type="project" value="InterPro"/>
</dbReference>
<dbReference type="AlphaFoldDB" id="A0A6H2U2B8"/>
<dbReference type="GO" id="GO:0032543">
    <property type="term" value="P:mitochondrial translation"/>
    <property type="evidence" value="ECO:0007669"/>
    <property type="project" value="TreeGrafter"/>
</dbReference>
<accession>A0A6H2U2B8</accession>
<dbReference type="PIRSF" id="PIRSF002158">
    <property type="entry name" value="Ribosomal_L2"/>
    <property type="match status" value="1"/>
</dbReference>
<dbReference type="Gene3D" id="4.10.950.10">
    <property type="entry name" value="Ribosomal protein L2, domain 3"/>
    <property type="match status" value="1"/>
</dbReference>
<proteinExistence type="inferred from homology"/>
<dbReference type="InterPro" id="IPR022666">
    <property type="entry name" value="Ribosomal_uL2_RNA-bd_dom"/>
</dbReference>
<keyword evidence="2 5" id="KW-0689">Ribosomal protein</keyword>
<dbReference type="PANTHER" id="PTHR13691:SF5">
    <property type="entry name" value="LARGE RIBOSOMAL SUBUNIT PROTEIN UL2M"/>
    <property type="match status" value="1"/>
</dbReference>
<organism evidence="5">
    <name type="scientific">Sphaerothecum destruens</name>
    <dbReference type="NCBI Taxonomy" id="42893"/>
    <lineage>
        <taxon>Eukaryota</taxon>
        <taxon>Ichthyosporea</taxon>
        <taxon>Dermocystida</taxon>
        <taxon>Sphaerothecum</taxon>
    </lineage>
</organism>
<evidence type="ECO:0000259" key="4">
    <source>
        <dbReference type="SMART" id="SM01382"/>
    </source>
</evidence>
<dbReference type="InterPro" id="IPR012340">
    <property type="entry name" value="NA-bd_OB-fold"/>
</dbReference>
<evidence type="ECO:0000313" key="5">
    <source>
        <dbReference type="EMBL" id="QID02705.1"/>
    </source>
</evidence>
<evidence type="ECO:0000256" key="3">
    <source>
        <dbReference type="ARBA" id="ARBA00023274"/>
    </source>
</evidence>